<evidence type="ECO:0000313" key="4">
    <source>
        <dbReference type="EMBL" id="ELR16502.1"/>
    </source>
</evidence>
<proteinExistence type="predicted"/>
<dbReference type="InterPro" id="IPR036028">
    <property type="entry name" value="SH3-like_dom_sf"/>
</dbReference>
<dbReference type="VEuPathDB" id="AmoebaDB:ACA1_146260"/>
<accession>L8GU80</accession>
<evidence type="ECO:0000313" key="5">
    <source>
        <dbReference type="Proteomes" id="UP000011083"/>
    </source>
</evidence>
<dbReference type="PROSITE" id="PS50002">
    <property type="entry name" value="SH3"/>
    <property type="match status" value="1"/>
</dbReference>
<evidence type="ECO:0000256" key="2">
    <source>
        <dbReference type="PROSITE-ProRule" id="PRU00192"/>
    </source>
</evidence>
<dbReference type="SUPFAM" id="SSF50044">
    <property type="entry name" value="SH3-domain"/>
    <property type="match status" value="1"/>
</dbReference>
<dbReference type="GeneID" id="14917201"/>
<keyword evidence="5" id="KW-1185">Reference proteome</keyword>
<dbReference type="Pfam" id="PF14604">
    <property type="entry name" value="SH3_9"/>
    <property type="match status" value="1"/>
</dbReference>
<name>L8GU80_ACACF</name>
<organism evidence="4 5">
    <name type="scientific">Acanthamoeba castellanii (strain ATCC 30010 / Neff)</name>
    <dbReference type="NCBI Taxonomy" id="1257118"/>
    <lineage>
        <taxon>Eukaryota</taxon>
        <taxon>Amoebozoa</taxon>
        <taxon>Discosea</taxon>
        <taxon>Longamoebia</taxon>
        <taxon>Centramoebida</taxon>
        <taxon>Acanthamoebidae</taxon>
        <taxon>Acanthamoeba</taxon>
    </lineage>
</organism>
<dbReference type="KEGG" id="acan:ACA1_146260"/>
<dbReference type="AlphaFoldDB" id="L8GU80"/>
<evidence type="ECO:0000259" key="3">
    <source>
        <dbReference type="PROSITE" id="PS50002"/>
    </source>
</evidence>
<dbReference type="STRING" id="1257118.L8GU80"/>
<dbReference type="EMBL" id="KB007987">
    <property type="protein sequence ID" value="ELR16502.1"/>
    <property type="molecule type" value="Genomic_DNA"/>
</dbReference>
<gene>
    <name evidence="4" type="ORF">ACA1_146260</name>
</gene>
<dbReference type="PRINTS" id="PR00452">
    <property type="entry name" value="SH3DOMAIN"/>
</dbReference>
<dbReference type="InterPro" id="IPR001452">
    <property type="entry name" value="SH3_domain"/>
</dbReference>
<keyword evidence="1 2" id="KW-0728">SH3 domain</keyword>
<dbReference type="Proteomes" id="UP000011083">
    <property type="component" value="Unassembled WGS sequence"/>
</dbReference>
<reference evidence="4" key="1">
    <citation type="journal article" date="2013" name="Genome Biol.">
        <title>Genome of Acanthamoeba castellanii highlights extensive lateral gene transfer and early evolution of tyrosine kinase signaling.</title>
        <authorList>
            <person name="Clarke M."/>
            <person name="Lohan A.J."/>
            <person name="Liu B."/>
            <person name="Lagkouvardos I."/>
            <person name="Roy S."/>
            <person name="Zafar N."/>
            <person name="Bertelli C."/>
            <person name="Schilde C."/>
            <person name="Kianianmomeni A."/>
            <person name="Burglin T.R."/>
            <person name="Frech C."/>
            <person name="Turcotte B."/>
            <person name="Kopec K.O."/>
            <person name="Synnott J.M."/>
            <person name="Choo C."/>
            <person name="Paponov I."/>
            <person name="Finkler A."/>
            <person name="Soon Heng Tan C."/>
            <person name="Hutchins A.P."/>
            <person name="Weinmeier T."/>
            <person name="Rattei T."/>
            <person name="Chu J.S."/>
            <person name="Gimenez G."/>
            <person name="Irimia M."/>
            <person name="Rigden D.J."/>
            <person name="Fitzpatrick D.A."/>
            <person name="Lorenzo-Morales J."/>
            <person name="Bateman A."/>
            <person name="Chiu C.H."/>
            <person name="Tang P."/>
            <person name="Hegemann P."/>
            <person name="Fromm H."/>
            <person name="Raoult D."/>
            <person name="Greub G."/>
            <person name="Miranda-Saavedra D."/>
            <person name="Chen N."/>
            <person name="Nash P."/>
            <person name="Ginger M.L."/>
            <person name="Horn M."/>
            <person name="Schaap P."/>
            <person name="Caler L."/>
            <person name="Loftus B."/>
        </authorList>
    </citation>
    <scope>NUCLEOTIDE SEQUENCE [LARGE SCALE GENOMIC DNA]</scope>
    <source>
        <strain evidence="4">Neff</strain>
    </source>
</reference>
<dbReference type="SMART" id="SM00326">
    <property type="entry name" value="SH3"/>
    <property type="match status" value="1"/>
</dbReference>
<evidence type="ECO:0000256" key="1">
    <source>
        <dbReference type="ARBA" id="ARBA00022443"/>
    </source>
</evidence>
<protein>
    <submittedName>
        <fullName evidence="4">SH3 domain containing protein</fullName>
    </submittedName>
</protein>
<sequence length="84" mass="9533">MQTLRGERPSTPDMDSQATLRKFNEENVKRVLVMYDFDGGGDPKKLRIQRGAVITVLKEYSGWGMGELNGKQGLYPLNYVKPIE</sequence>
<dbReference type="OrthoDB" id="6108017at2759"/>
<dbReference type="RefSeq" id="XP_004338515.1">
    <property type="nucleotide sequence ID" value="XM_004338467.1"/>
</dbReference>
<dbReference type="Gene3D" id="2.30.30.40">
    <property type="entry name" value="SH3 Domains"/>
    <property type="match status" value="1"/>
</dbReference>
<feature type="domain" description="SH3" evidence="3">
    <location>
        <begin position="26"/>
        <end position="84"/>
    </location>
</feature>